<feature type="chain" id="PRO_5043138332" evidence="1">
    <location>
        <begin position="24"/>
        <end position="118"/>
    </location>
</feature>
<dbReference type="Proteomes" id="UP000272942">
    <property type="component" value="Unassembled WGS sequence"/>
</dbReference>
<keyword evidence="1" id="KW-0732">Signal</keyword>
<feature type="signal peptide" evidence="1">
    <location>
        <begin position="1"/>
        <end position="23"/>
    </location>
</feature>
<evidence type="ECO:0000313" key="3">
    <source>
        <dbReference type="Proteomes" id="UP000272942"/>
    </source>
</evidence>
<name>A0A183B5D9_9TREM</name>
<evidence type="ECO:0000313" key="2">
    <source>
        <dbReference type="EMBL" id="VDP91696.1"/>
    </source>
</evidence>
<evidence type="ECO:0000256" key="1">
    <source>
        <dbReference type="SAM" id="SignalP"/>
    </source>
</evidence>
<proteinExistence type="predicted"/>
<dbReference type="EMBL" id="UZAN01057548">
    <property type="protein sequence ID" value="VDP91696.1"/>
    <property type="molecule type" value="Genomic_DNA"/>
</dbReference>
<dbReference type="AlphaFoldDB" id="A0A183B5D9"/>
<evidence type="ECO:0000313" key="4">
    <source>
        <dbReference type="WBParaSite" id="ECPE_0001446401-mRNA-1"/>
    </source>
</evidence>
<protein>
    <submittedName>
        <fullName evidence="4">Secreted protein</fullName>
    </submittedName>
</protein>
<keyword evidence="3" id="KW-1185">Reference proteome</keyword>
<sequence length="118" mass="12716">MCRLIRSTGALFALGCKVLRCPAVCDTTLVKRSEQSDLLNDDAIQPESTAGLCLRIFQRSTQLLESGGLNMDPSVNSLSPRSTTVESSLVDGKSSDCNQLNNLTNQIISSIQAMQPNL</sequence>
<reference evidence="2 3" key="2">
    <citation type="submission" date="2018-11" db="EMBL/GenBank/DDBJ databases">
        <authorList>
            <consortium name="Pathogen Informatics"/>
        </authorList>
    </citation>
    <scope>NUCLEOTIDE SEQUENCE [LARGE SCALE GENOMIC DNA]</scope>
    <source>
        <strain evidence="2 3">Egypt</strain>
    </source>
</reference>
<organism evidence="4">
    <name type="scientific">Echinostoma caproni</name>
    <dbReference type="NCBI Taxonomy" id="27848"/>
    <lineage>
        <taxon>Eukaryota</taxon>
        <taxon>Metazoa</taxon>
        <taxon>Spiralia</taxon>
        <taxon>Lophotrochozoa</taxon>
        <taxon>Platyhelminthes</taxon>
        <taxon>Trematoda</taxon>
        <taxon>Digenea</taxon>
        <taxon>Plagiorchiida</taxon>
        <taxon>Echinostomata</taxon>
        <taxon>Echinostomatoidea</taxon>
        <taxon>Echinostomatidae</taxon>
        <taxon>Echinostoma</taxon>
    </lineage>
</organism>
<dbReference type="WBParaSite" id="ECPE_0001446401-mRNA-1">
    <property type="protein sequence ID" value="ECPE_0001446401-mRNA-1"/>
    <property type="gene ID" value="ECPE_0001446401"/>
</dbReference>
<gene>
    <name evidence="2" type="ORF">ECPE_LOCUS14424</name>
</gene>
<accession>A0A183B5D9</accession>
<reference evidence="4" key="1">
    <citation type="submission" date="2016-06" db="UniProtKB">
        <authorList>
            <consortium name="WormBaseParasite"/>
        </authorList>
    </citation>
    <scope>IDENTIFICATION</scope>
</reference>